<dbReference type="SMART" id="SM00219">
    <property type="entry name" value="TyrKc"/>
    <property type="match status" value="1"/>
</dbReference>
<dbReference type="GO" id="GO:0005524">
    <property type="term" value="F:ATP binding"/>
    <property type="evidence" value="ECO:0007669"/>
    <property type="project" value="UniProtKB-KW"/>
</dbReference>
<dbReference type="Proteomes" id="UP001408789">
    <property type="component" value="Unassembled WGS sequence"/>
</dbReference>
<name>A0AAP0CZF8_9ASTR</name>
<protein>
    <recommendedName>
        <fullName evidence="8">Protein kinase domain-containing protein</fullName>
    </recommendedName>
</protein>
<dbReference type="InterPro" id="IPR020635">
    <property type="entry name" value="Tyr_kinase_cat_dom"/>
</dbReference>
<reference evidence="9 10" key="1">
    <citation type="submission" date="2024-04" db="EMBL/GenBank/DDBJ databases">
        <title>The reference genome of an endangered Asteraceae, Deinandra increscens subsp. villosa, native to the Central Coast of California.</title>
        <authorList>
            <person name="Guilliams M."/>
            <person name="Hasenstab-Lehman K."/>
            <person name="Meyer R."/>
            <person name="Mcevoy S."/>
        </authorList>
    </citation>
    <scope>NUCLEOTIDE SEQUENCE [LARGE SCALE GENOMIC DNA]</scope>
    <source>
        <tissue evidence="9">Leaf</tissue>
    </source>
</reference>
<evidence type="ECO:0000256" key="7">
    <source>
        <dbReference type="SAM" id="MobiDB-lite"/>
    </source>
</evidence>
<dbReference type="PROSITE" id="PS00109">
    <property type="entry name" value="PROTEIN_KINASE_TYR"/>
    <property type="match status" value="2"/>
</dbReference>
<evidence type="ECO:0000256" key="2">
    <source>
        <dbReference type="ARBA" id="ARBA00022679"/>
    </source>
</evidence>
<feature type="compositionally biased region" description="Gly residues" evidence="7">
    <location>
        <begin position="30"/>
        <end position="39"/>
    </location>
</feature>
<evidence type="ECO:0000313" key="10">
    <source>
        <dbReference type="Proteomes" id="UP001408789"/>
    </source>
</evidence>
<evidence type="ECO:0000256" key="1">
    <source>
        <dbReference type="ARBA" id="ARBA00022553"/>
    </source>
</evidence>
<keyword evidence="10" id="KW-1185">Reference proteome</keyword>
<dbReference type="InterPro" id="IPR000719">
    <property type="entry name" value="Prot_kinase_dom"/>
</dbReference>
<keyword evidence="5" id="KW-0067">ATP-binding</keyword>
<sequence>MFSCCGDEKEDSTHDTNSSKAKTATPKGLTYGGGGGGSTRGEPRNNEAARSGAPQQALPIEAPKLSLADLNKMTGNFGSRAFIGDGSYCQVYSGKLSDGQEAIIKMLDTGSSPEADSDFTNQLSLVSRLKNEYFVELLGYCLEENNRILVYEYAPMGSLHDVLHGKKNVEGATPGPLLNWAQRAKIAYGAARGLEYLHEKVQPPIVHRDIRSSNVLLFDDFQSKIADFNLSNPSDTAAHLHSTRVLGTFGYHAPEYAMTGQATPRLSEDKVKQCVDPKLNNDYPPKAVAKLSDGQEAIIKMLDTGSSPEADSDFTNQLSLVSRLKNEYFVELLGYCLEENNRILVYEYAPMGSLHDVLHGKKNVEGATPGPLLNWAQRAKIAYGAARGLEYLHEKVQPPIVHRDIRSSNVLLFDDFQSKIADFNLSNPSDTAAHLHSTRVLGTFGYHAPEYAMTGQVSQKSDVYSLGVVLLEILTGRKPVDHTLPKGEQSLVTWATPRLSEDKVKQCVDPKLNNDYPPKAVAKLAAVAALCIQYEADFRPNMTIVVKALRPLVNAKPARPEPQA</sequence>
<dbReference type="InterPro" id="IPR052101">
    <property type="entry name" value="Plant_StressResp_Kinase"/>
</dbReference>
<feature type="region of interest" description="Disordered" evidence="7">
    <location>
        <begin position="1"/>
        <end position="58"/>
    </location>
</feature>
<gene>
    <name evidence="9" type="ORF">SSX86_015217</name>
</gene>
<dbReference type="FunFam" id="1.10.510.10:FF:000103">
    <property type="entry name" value="PTI1-like tyrosine-protein kinase 3"/>
    <property type="match status" value="1"/>
</dbReference>
<dbReference type="PANTHER" id="PTHR47983:SF34">
    <property type="entry name" value="PROTEIN KINASE DOMAIN-CONTAINING PROTEIN"/>
    <property type="match status" value="1"/>
</dbReference>
<dbReference type="PROSITE" id="PS50011">
    <property type="entry name" value="PROTEIN_KINASE_DOM"/>
    <property type="match status" value="1"/>
</dbReference>
<accession>A0AAP0CZF8</accession>
<dbReference type="EMBL" id="JBCNJP010000016">
    <property type="protein sequence ID" value="KAK9065816.1"/>
    <property type="molecule type" value="Genomic_DNA"/>
</dbReference>
<dbReference type="InterPro" id="IPR001245">
    <property type="entry name" value="Ser-Thr/Tyr_kinase_cat_dom"/>
</dbReference>
<dbReference type="SUPFAM" id="SSF56112">
    <property type="entry name" value="Protein kinase-like (PK-like)"/>
    <property type="match status" value="2"/>
</dbReference>
<organism evidence="9 10">
    <name type="scientific">Deinandra increscens subsp. villosa</name>
    <dbReference type="NCBI Taxonomy" id="3103831"/>
    <lineage>
        <taxon>Eukaryota</taxon>
        <taxon>Viridiplantae</taxon>
        <taxon>Streptophyta</taxon>
        <taxon>Embryophyta</taxon>
        <taxon>Tracheophyta</taxon>
        <taxon>Spermatophyta</taxon>
        <taxon>Magnoliopsida</taxon>
        <taxon>eudicotyledons</taxon>
        <taxon>Gunneridae</taxon>
        <taxon>Pentapetalae</taxon>
        <taxon>asterids</taxon>
        <taxon>campanulids</taxon>
        <taxon>Asterales</taxon>
        <taxon>Asteraceae</taxon>
        <taxon>Asteroideae</taxon>
        <taxon>Heliantheae alliance</taxon>
        <taxon>Madieae</taxon>
        <taxon>Madiinae</taxon>
        <taxon>Deinandra</taxon>
    </lineage>
</organism>
<proteinExistence type="predicted"/>
<dbReference type="InterPro" id="IPR008266">
    <property type="entry name" value="Tyr_kinase_AS"/>
</dbReference>
<keyword evidence="1" id="KW-0597">Phosphoprotein</keyword>
<dbReference type="Gene3D" id="1.10.510.10">
    <property type="entry name" value="Transferase(Phosphotransferase) domain 1"/>
    <property type="match status" value="2"/>
</dbReference>
<dbReference type="GO" id="GO:0004713">
    <property type="term" value="F:protein tyrosine kinase activity"/>
    <property type="evidence" value="ECO:0007669"/>
    <property type="project" value="UniProtKB-KW"/>
</dbReference>
<feature type="domain" description="Protein kinase" evidence="8">
    <location>
        <begin position="240"/>
        <end position="553"/>
    </location>
</feature>
<evidence type="ECO:0000256" key="5">
    <source>
        <dbReference type="ARBA" id="ARBA00022840"/>
    </source>
</evidence>
<keyword evidence="6" id="KW-0829">Tyrosine-protein kinase</keyword>
<dbReference type="AlphaFoldDB" id="A0AAP0CZF8"/>
<dbReference type="PANTHER" id="PTHR47983">
    <property type="entry name" value="PTO-INTERACTING PROTEIN 1-LIKE"/>
    <property type="match status" value="1"/>
</dbReference>
<keyword evidence="3" id="KW-0547">Nucleotide-binding</keyword>
<evidence type="ECO:0000256" key="6">
    <source>
        <dbReference type="ARBA" id="ARBA00023137"/>
    </source>
</evidence>
<evidence type="ECO:0000256" key="3">
    <source>
        <dbReference type="ARBA" id="ARBA00022741"/>
    </source>
</evidence>
<dbReference type="Pfam" id="PF07714">
    <property type="entry name" value="PK_Tyr_Ser-Thr"/>
    <property type="match status" value="2"/>
</dbReference>
<keyword evidence="2" id="KW-0808">Transferase</keyword>
<dbReference type="Gene3D" id="3.30.200.20">
    <property type="entry name" value="Phosphorylase Kinase, domain 1"/>
    <property type="match status" value="2"/>
</dbReference>
<evidence type="ECO:0000259" key="8">
    <source>
        <dbReference type="PROSITE" id="PS50011"/>
    </source>
</evidence>
<comment type="caution">
    <text evidence="9">The sequence shown here is derived from an EMBL/GenBank/DDBJ whole genome shotgun (WGS) entry which is preliminary data.</text>
</comment>
<dbReference type="InterPro" id="IPR011009">
    <property type="entry name" value="Kinase-like_dom_sf"/>
</dbReference>
<evidence type="ECO:0000256" key="4">
    <source>
        <dbReference type="ARBA" id="ARBA00022777"/>
    </source>
</evidence>
<evidence type="ECO:0000313" key="9">
    <source>
        <dbReference type="EMBL" id="KAK9065816.1"/>
    </source>
</evidence>
<keyword evidence="4" id="KW-0418">Kinase</keyword>